<dbReference type="RefSeq" id="WP_006407491.1">
    <property type="nucleotide sequence ID" value="NZ_ACFC01000014.1"/>
</dbReference>
<dbReference type="EMBL" id="ACFC01000014">
    <property type="protein sequence ID" value="EEE04583.1"/>
    <property type="molecule type" value="Genomic_DNA"/>
</dbReference>
<sequence>MNATGIHIDPSIGEVFELLHRMTMCDTRAVRVWLCDQLKREIKALNDERMARLNEALASAGA</sequence>
<evidence type="ECO:0000313" key="1">
    <source>
        <dbReference type="EMBL" id="EEE04583.1"/>
    </source>
</evidence>
<name>B9BX73_9BURK</name>
<reference evidence="1 2" key="1">
    <citation type="journal article" date="2012" name="J. Bacteriol.">
        <title>Draft Genome Sequence Determination for Cystic Fibrosis and Chronic Granulomatous Disease Burkholderia multivorans Isolates.</title>
        <authorList>
            <person name="Varga J.J."/>
            <person name="Losada L."/>
            <person name="Zelazny A.M."/>
            <person name="Brinkac L."/>
            <person name="Harkins D."/>
            <person name="Radune D."/>
            <person name="Hostetler J."/>
            <person name="Sampaio E.P."/>
            <person name="Ronning C.M."/>
            <person name="Nierman W.C."/>
            <person name="Greenberg D.E."/>
            <person name="Holland S.M."/>
            <person name="Goldberg J.B."/>
        </authorList>
    </citation>
    <scope>NUCLEOTIDE SEQUENCE [LARGE SCALE GENOMIC DNA]</scope>
    <source>
        <strain evidence="1 2">CGD2</strain>
    </source>
</reference>
<gene>
    <name evidence="1" type="ORF">BURMUCGD2_2492</name>
</gene>
<protein>
    <submittedName>
        <fullName evidence="1">Uncharacterized protein</fullName>
    </submittedName>
</protein>
<comment type="caution">
    <text evidence="1">The sequence shown here is derived from an EMBL/GenBank/DDBJ whole genome shotgun (WGS) entry which is preliminary data.</text>
</comment>
<accession>B9BX73</accession>
<organism evidence="1 2">
    <name type="scientific">Burkholderia multivorans CGD2</name>
    <dbReference type="NCBI Taxonomy" id="513052"/>
    <lineage>
        <taxon>Bacteria</taxon>
        <taxon>Pseudomonadati</taxon>
        <taxon>Pseudomonadota</taxon>
        <taxon>Betaproteobacteria</taxon>
        <taxon>Burkholderiales</taxon>
        <taxon>Burkholderiaceae</taxon>
        <taxon>Burkholderia</taxon>
        <taxon>Burkholderia cepacia complex</taxon>
    </lineage>
</organism>
<dbReference type="AlphaFoldDB" id="B9BX73"/>
<dbReference type="Proteomes" id="UP000004535">
    <property type="component" value="Unassembled WGS sequence"/>
</dbReference>
<proteinExistence type="predicted"/>
<evidence type="ECO:0000313" key="2">
    <source>
        <dbReference type="Proteomes" id="UP000004535"/>
    </source>
</evidence>